<reference evidence="10 11" key="1">
    <citation type="submission" date="2014-04" db="EMBL/GenBank/DDBJ databases">
        <authorList>
            <person name="Hornung B.V."/>
        </authorList>
    </citation>
    <scope>NUCLEOTIDE SEQUENCE [LARGE SCALE GENOMIC DNA]</scope>
    <source>
        <strain evidence="10 11">CRIB</strain>
    </source>
</reference>
<dbReference type="Gene3D" id="2.160.20.70">
    <property type="match status" value="2"/>
</dbReference>
<proteinExistence type="inferred from homology"/>
<evidence type="ECO:0000313" key="10">
    <source>
        <dbReference type="EMBL" id="CED93160.1"/>
    </source>
</evidence>
<evidence type="ECO:0000259" key="8">
    <source>
        <dbReference type="Pfam" id="PF03775"/>
    </source>
</evidence>
<feature type="domain" description="Septum formation inhibitor MinC N-terminal" evidence="9">
    <location>
        <begin position="12"/>
        <end position="72"/>
    </location>
</feature>
<keyword evidence="3 7" id="KW-0717">Septation</keyword>
<dbReference type="PANTHER" id="PTHR34108">
    <property type="entry name" value="SEPTUM SITE-DETERMINING PROTEIN MINC"/>
    <property type="match status" value="1"/>
</dbReference>
<evidence type="ECO:0000256" key="7">
    <source>
        <dbReference type="HAMAP-Rule" id="MF_00267"/>
    </source>
</evidence>
<dbReference type="EMBL" id="LN555523">
    <property type="protein sequence ID" value="CED93160.1"/>
    <property type="molecule type" value="Genomic_DNA"/>
</dbReference>
<feature type="domain" description="Septum formation inhibitor MinC C-terminal" evidence="8">
    <location>
        <begin position="120"/>
        <end position="217"/>
    </location>
</feature>
<organism evidence="10 11">
    <name type="scientific">Romboutsia ilealis</name>
    <dbReference type="NCBI Taxonomy" id="1115758"/>
    <lineage>
        <taxon>Bacteria</taxon>
        <taxon>Bacillati</taxon>
        <taxon>Bacillota</taxon>
        <taxon>Clostridia</taxon>
        <taxon>Peptostreptococcales</taxon>
        <taxon>Peptostreptococcaceae</taxon>
        <taxon>Romboutsia</taxon>
    </lineage>
</organism>
<accession>A0A1V1HYV5</accession>
<name>A0A1V1HYV5_9FIRM</name>
<keyword evidence="2 7" id="KW-0132">Cell division</keyword>
<dbReference type="InterPro" id="IPR016098">
    <property type="entry name" value="CAP/MinC_C"/>
</dbReference>
<evidence type="ECO:0000313" key="11">
    <source>
        <dbReference type="Proteomes" id="UP000245622"/>
    </source>
</evidence>
<dbReference type="Gene3D" id="3.30.160.540">
    <property type="match status" value="1"/>
</dbReference>
<keyword evidence="11" id="KW-1185">Reference proteome</keyword>
<dbReference type="GO" id="GO:0051302">
    <property type="term" value="P:regulation of cell division"/>
    <property type="evidence" value="ECO:0007669"/>
    <property type="project" value="InterPro"/>
</dbReference>
<dbReference type="HAMAP" id="MF_00267">
    <property type="entry name" value="MinC"/>
    <property type="match status" value="1"/>
</dbReference>
<dbReference type="RefSeq" id="WP_180702903.1">
    <property type="nucleotide sequence ID" value="NZ_LN555523.1"/>
</dbReference>
<evidence type="ECO:0000256" key="2">
    <source>
        <dbReference type="ARBA" id="ARBA00022618"/>
    </source>
</evidence>
<dbReference type="GO" id="GO:0000917">
    <property type="term" value="P:division septum assembly"/>
    <property type="evidence" value="ECO:0007669"/>
    <property type="project" value="UniProtKB-KW"/>
</dbReference>
<evidence type="ECO:0000256" key="3">
    <source>
        <dbReference type="ARBA" id="ARBA00023210"/>
    </source>
</evidence>
<dbReference type="SUPFAM" id="SSF63848">
    <property type="entry name" value="Cell-division inhibitor MinC, C-terminal domain"/>
    <property type="match status" value="1"/>
</dbReference>
<evidence type="ECO:0000256" key="5">
    <source>
        <dbReference type="ARBA" id="ARBA00025606"/>
    </source>
</evidence>
<protein>
    <recommendedName>
        <fullName evidence="7">Probable septum site-determining protein MinC</fullName>
    </recommendedName>
</protein>
<comment type="function">
    <text evidence="5 7">Cell division inhibitor that blocks the formation of polar Z ring septums. Rapidly oscillates between the poles of the cell to destabilize FtsZ filaments that have formed before they mature into polar Z rings. Prevents FtsZ polymerization.</text>
</comment>
<dbReference type="Pfam" id="PF05209">
    <property type="entry name" value="MinC_N"/>
    <property type="match status" value="1"/>
</dbReference>
<dbReference type="GO" id="GO:1901891">
    <property type="term" value="P:regulation of cell septum assembly"/>
    <property type="evidence" value="ECO:0007669"/>
    <property type="project" value="InterPro"/>
</dbReference>
<dbReference type="InterPro" id="IPR013033">
    <property type="entry name" value="MinC"/>
</dbReference>
<dbReference type="AlphaFoldDB" id="A0A1V1HYV5"/>
<comment type="similarity">
    <text evidence="1 7">Belongs to the MinC family.</text>
</comment>
<keyword evidence="4 7" id="KW-0131">Cell cycle</keyword>
<dbReference type="GeneID" id="82204591"/>
<dbReference type="Proteomes" id="UP000245622">
    <property type="component" value="Chromosome 1"/>
</dbReference>
<sequence>MSLNEFTTSELVEFKGSKKGIIVNIKRKATFDEIKSSIIDKLESSIGFFNGAKICSIRCEYLSDIQILMLKDNISSKFDVEFIEDYNKKEVISFQTKYVTNLRSGENIEFDGDVIVMTDMKSGSQVSATGNVVVMGDISSGSRVVANGNVIVMGSVAGFIHAGANGNKNAYVVAGNLNPKVLQISRNFAEAPDDESYEENKNNIPEIAFVSNDIIVIESYLPKTIK</sequence>
<evidence type="ECO:0000256" key="4">
    <source>
        <dbReference type="ARBA" id="ARBA00023306"/>
    </source>
</evidence>
<dbReference type="KEGG" id="ril:CRIB_404"/>
<evidence type="ECO:0000256" key="6">
    <source>
        <dbReference type="ARBA" id="ARBA00046874"/>
    </source>
</evidence>
<comment type="subunit">
    <text evidence="6 7">Interacts with MinD and FtsZ.</text>
</comment>
<evidence type="ECO:0000256" key="1">
    <source>
        <dbReference type="ARBA" id="ARBA00006291"/>
    </source>
</evidence>
<dbReference type="Pfam" id="PF03775">
    <property type="entry name" value="MinC_C"/>
    <property type="match status" value="1"/>
</dbReference>
<dbReference type="InterPro" id="IPR005526">
    <property type="entry name" value="Septum_form_inhib_MinC_C"/>
</dbReference>
<dbReference type="InterPro" id="IPR036145">
    <property type="entry name" value="MinC_C_sf"/>
</dbReference>
<gene>
    <name evidence="7" type="primary">minC</name>
    <name evidence="10" type="ORF">CRIB_404</name>
</gene>
<dbReference type="GO" id="GO:0000902">
    <property type="term" value="P:cell morphogenesis"/>
    <property type="evidence" value="ECO:0007669"/>
    <property type="project" value="InterPro"/>
</dbReference>
<dbReference type="PANTHER" id="PTHR34108:SF1">
    <property type="entry name" value="SEPTUM SITE-DETERMINING PROTEIN MINC"/>
    <property type="match status" value="1"/>
</dbReference>
<evidence type="ECO:0000259" key="9">
    <source>
        <dbReference type="Pfam" id="PF05209"/>
    </source>
</evidence>
<dbReference type="InterPro" id="IPR007874">
    <property type="entry name" value="MinC_N"/>
</dbReference>